<sequence length="220" mass="24685">MYAVAHTVHVLVPAYNAEGYVVEGVESVLRQSHARVRVWAYNDGSTDNTGALLNIKFKADPRVVLLSNKVNLGPAQTKWLGFQAIYKEALPNDIVVVLDGDDHLLSDDALAVVHGEYLAKKCWFTYGSYVGAFSREVRALDADTHLDFRAAAWRYGHPRSFKAFLIGHLTEADFKHADGTWLTKGTDRGFILRFLELSGPARISFIRVPIYFYRKHASNT</sequence>
<dbReference type="GO" id="GO:0016740">
    <property type="term" value="F:transferase activity"/>
    <property type="evidence" value="ECO:0007669"/>
    <property type="project" value="UniProtKB-KW"/>
</dbReference>
<dbReference type="Gene3D" id="3.90.550.10">
    <property type="entry name" value="Spore Coat Polysaccharide Biosynthesis Protein SpsA, Chain A"/>
    <property type="match status" value="1"/>
</dbReference>
<gene>
    <name evidence="2" type="ORF">JKP88DRAFT_183380</name>
</gene>
<dbReference type="Proteomes" id="UP000664859">
    <property type="component" value="Unassembled WGS sequence"/>
</dbReference>
<keyword evidence="3" id="KW-1185">Reference proteome</keyword>
<dbReference type="EMBL" id="JAFCMP010000514">
    <property type="protein sequence ID" value="KAG5178649.1"/>
    <property type="molecule type" value="Genomic_DNA"/>
</dbReference>
<dbReference type="InterPro" id="IPR001173">
    <property type="entry name" value="Glyco_trans_2-like"/>
</dbReference>
<reference evidence="2" key="1">
    <citation type="submission" date="2021-02" db="EMBL/GenBank/DDBJ databases">
        <title>First Annotated Genome of the Yellow-green Alga Tribonema minus.</title>
        <authorList>
            <person name="Mahan K.M."/>
        </authorList>
    </citation>
    <scope>NUCLEOTIDE SEQUENCE</scope>
    <source>
        <strain evidence="2">UTEX B ZZ1240</strain>
    </source>
</reference>
<dbReference type="AlphaFoldDB" id="A0A835YP31"/>
<name>A0A835YP31_9STRA</name>
<dbReference type="InterPro" id="IPR029044">
    <property type="entry name" value="Nucleotide-diphossugar_trans"/>
</dbReference>
<dbReference type="SUPFAM" id="SSF53448">
    <property type="entry name" value="Nucleotide-diphospho-sugar transferases"/>
    <property type="match status" value="1"/>
</dbReference>
<feature type="domain" description="Glycosyltransferase 2-like" evidence="1">
    <location>
        <begin position="10"/>
        <end position="107"/>
    </location>
</feature>
<accession>A0A835YP31</accession>
<evidence type="ECO:0000259" key="1">
    <source>
        <dbReference type="Pfam" id="PF00535"/>
    </source>
</evidence>
<evidence type="ECO:0000313" key="2">
    <source>
        <dbReference type="EMBL" id="KAG5178649.1"/>
    </source>
</evidence>
<keyword evidence="2" id="KW-0808">Transferase</keyword>
<proteinExistence type="predicted"/>
<protein>
    <submittedName>
        <fullName evidence="2">Nucleotide-diphospho-sugar transferase</fullName>
    </submittedName>
</protein>
<feature type="non-terminal residue" evidence="2">
    <location>
        <position position="220"/>
    </location>
</feature>
<comment type="caution">
    <text evidence="2">The sequence shown here is derived from an EMBL/GenBank/DDBJ whole genome shotgun (WGS) entry which is preliminary data.</text>
</comment>
<organism evidence="2 3">
    <name type="scientific">Tribonema minus</name>
    <dbReference type="NCBI Taxonomy" id="303371"/>
    <lineage>
        <taxon>Eukaryota</taxon>
        <taxon>Sar</taxon>
        <taxon>Stramenopiles</taxon>
        <taxon>Ochrophyta</taxon>
        <taxon>PX clade</taxon>
        <taxon>Xanthophyceae</taxon>
        <taxon>Tribonematales</taxon>
        <taxon>Tribonemataceae</taxon>
        <taxon>Tribonema</taxon>
    </lineage>
</organism>
<dbReference type="Pfam" id="PF00535">
    <property type="entry name" value="Glycos_transf_2"/>
    <property type="match status" value="1"/>
</dbReference>
<dbReference type="CDD" id="cd00761">
    <property type="entry name" value="Glyco_tranf_GTA_type"/>
    <property type="match status" value="1"/>
</dbReference>
<evidence type="ECO:0000313" key="3">
    <source>
        <dbReference type="Proteomes" id="UP000664859"/>
    </source>
</evidence>